<organism evidence="3 4">
    <name type="scientific">Paenibacillus prosopidis</name>
    <dbReference type="NCBI Taxonomy" id="630520"/>
    <lineage>
        <taxon>Bacteria</taxon>
        <taxon>Bacillati</taxon>
        <taxon>Bacillota</taxon>
        <taxon>Bacilli</taxon>
        <taxon>Bacillales</taxon>
        <taxon>Paenibacillaceae</taxon>
        <taxon>Paenibacillus</taxon>
    </lineage>
</organism>
<accession>A0A368W7K8</accession>
<dbReference type="InterPro" id="IPR001119">
    <property type="entry name" value="SLH_dom"/>
</dbReference>
<evidence type="ECO:0000313" key="3">
    <source>
        <dbReference type="EMBL" id="RCW51046.1"/>
    </source>
</evidence>
<proteinExistence type="predicted"/>
<dbReference type="OrthoDB" id="2611444at2"/>
<feature type="chain" id="PRO_5038945994" evidence="1">
    <location>
        <begin position="27"/>
        <end position="828"/>
    </location>
</feature>
<protein>
    <submittedName>
        <fullName evidence="3">S-layer family protein</fullName>
    </submittedName>
</protein>
<sequence>MPLHFAGKKILTGALALSLVAGSGLAVPAAAGAAAAALTTPFTDIGGGHWAEKHVAKLALQGIITGYASGSSFVFLPNQSVTQQEAVLMALRFAGLESKADKEQIIGFPSSFTVSNYFKPYIVLAFEEGLLDQTEEYALAAKDPKKAWGTKPASREWVTKLIIRAIEQEEEAASLQNAASSFADAAQIDSMYKGYVNAASKLELVKGVTAVKFDPKANVTRASLATIFSRAQKLFPIDYEGQTSGIVSKITDTSITLYSDKKETTYELGSDTLFYHYNSEKSITKQQLLEYGDVTVIAKAGKALYVEAKGDTPHTKTVSGTLDRVISADKKLYVWINDKPVEVFYNDSVVVVDDKGKALALNEIKRDSPISIVQDTFRETPLALKIIAAPQSTVHSSKGLFYSSDGELITIKEGTALVSKFMADAVTVEIEGMSGATTADLIKEADQVELTLNTDDEVTKIKVINRNVKVIAGAQIASYVYDKKLLTVVDAAGGNAQALYFTDKTKIEYSGNTISLASANSLLTQNRKIIISYTGNTIVSLQFVTKYTGTLVTMNSAANLMTVRLDSGATVSLPYTSAYVEHAAVASAALSDLKAGDLLTLELTSNQDRVATIKVHSSAQYEVVSVDSINKKLRVKNATTTLFELSVLGTELVNEAGAKLTVEQIPAGAIVHAIYVGKQATVVKLVKATYGKVQSISQNSVTITDLSGKAVVFSVGEAGFIIIEGSSQGTATSLLSVGDYVEVLSTDANKTQFTVAVGESRVFTSYNAGASQVWTEKVSDADNRNYFNVTSSTKFTQNGIALTVQSFKAGDNIVIYGFRNNAIEIVKQ</sequence>
<evidence type="ECO:0000313" key="4">
    <source>
        <dbReference type="Proteomes" id="UP000252415"/>
    </source>
</evidence>
<dbReference type="AlphaFoldDB" id="A0A368W7K8"/>
<name>A0A368W7K8_9BACL</name>
<keyword evidence="1" id="KW-0732">Signal</keyword>
<dbReference type="RefSeq" id="WP_114378546.1">
    <property type="nucleotide sequence ID" value="NZ_QPJD01000002.1"/>
</dbReference>
<keyword evidence="4" id="KW-1185">Reference proteome</keyword>
<dbReference type="Proteomes" id="UP000252415">
    <property type="component" value="Unassembled WGS sequence"/>
</dbReference>
<dbReference type="EMBL" id="QPJD01000002">
    <property type="protein sequence ID" value="RCW51046.1"/>
    <property type="molecule type" value="Genomic_DNA"/>
</dbReference>
<comment type="caution">
    <text evidence="3">The sequence shown here is derived from an EMBL/GenBank/DDBJ whole genome shotgun (WGS) entry which is preliminary data.</text>
</comment>
<reference evidence="3 4" key="1">
    <citation type="submission" date="2018-07" db="EMBL/GenBank/DDBJ databases">
        <title>Genomic Encyclopedia of Type Strains, Phase III (KMG-III): the genomes of soil and plant-associated and newly described type strains.</title>
        <authorList>
            <person name="Whitman W."/>
        </authorList>
    </citation>
    <scope>NUCLEOTIDE SEQUENCE [LARGE SCALE GENOMIC DNA]</scope>
    <source>
        <strain evidence="3 4">CECT 7506</strain>
    </source>
</reference>
<feature type="domain" description="SLH" evidence="2">
    <location>
        <begin position="38"/>
        <end position="104"/>
    </location>
</feature>
<dbReference type="Pfam" id="PF00395">
    <property type="entry name" value="SLH"/>
    <property type="match status" value="2"/>
</dbReference>
<gene>
    <name evidence="3" type="ORF">DFP97_102238</name>
</gene>
<feature type="signal peptide" evidence="1">
    <location>
        <begin position="1"/>
        <end position="26"/>
    </location>
</feature>
<evidence type="ECO:0000259" key="2">
    <source>
        <dbReference type="PROSITE" id="PS51272"/>
    </source>
</evidence>
<feature type="domain" description="SLH" evidence="2">
    <location>
        <begin position="179"/>
        <end position="242"/>
    </location>
</feature>
<dbReference type="PROSITE" id="PS51272">
    <property type="entry name" value="SLH"/>
    <property type="match status" value="2"/>
</dbReference>
<evidence type="ECO:0000256" key="1">
    <source>
        <dbReference type="SAM" id="SignalP"/>
    </source>
</evidence>